<evidence type="ECO:0000313" key="7">
    <source>
        <dbReference type="Proteomes" id="UP001054902"/>
    </source>
</evidence>
<dbReference type="PANTHER" id="PTHR43429:SF3">
    <property type="entry name" value="NITRITE REDUCTASE [NAD(P)H]"/>
    <property type="match status" value="1"/>
</dbReference>
<dbReference type="Pfam" id="PF00581">
    <property type="entry name" value="Rhodanese"/>
    <property type="match status" value="1"/>
</dbReference>
<dbReference type="EMBL" id="BLLK01000038">
    <property type="protein sequence ID" value="GFH49443.1"/>
    <property type="molecule type" value="Genomic_DNA"/>
</dbReference>
<dbReference type="Gene3D" id="3.50.50.60">
    <property type="entry name" value="FAD/NAD(P)-binding domain"/>
    <property type="match status" value="2"/>
</dbReference>
<keyword evidence="7" id="KW-1185">Reference proteome</keyword>
<evidence type="ECO:0000313" key="6">
    <source>
        <dbReference type="EMBL" id="GFH49443.1"/>
    </source>
</evidence>
<sequence length="575" mass="63245">MTFSAKNGKKIVIVGGVAGGASAAARARRLDEKSTITLIQSGPDVSYASCGMPYYIGHEIVDRSVMSVQTPESLRQRFNIDVIVNTRVFKIEPNHKLVKAKNELTGEESAYEYDELILALGAEPLEPPIPGIHHPSLFKLRTLQDMDHISSWIDDKNVKHCVVAGAGFVGLEMVEQLVKRNVKVTLVELADQILGPLDPEMAVVLQRELEKNGVEIILKDGIKEFIAKGDERSGTVVQLQSGRKLPIAEMTILGLGVRPDTAVAKDAGINVSSRGHIIVDDQLRTSIDHIWAVGDSVLVRNPILSREVDEYWAVTLAGPANRQGRMVPDIIYGKNRRYKGTYGASVIRIFGYIAACVGVNEKMLRSKNIPFSVVHVHPNQHAGYYPGAKSINLKLIFDPKDGHIFGGSAVGEDGVEKRIDIISTAIQGGMTVHDLADLELCYAPPVGSAKDPINIAGMAAQNEVDGLVKQIDWKELKELEEHPSKEVMVIDVRNPSEISKGKLIPNAINIPLNSLRERLNEIPHDKEIVVSCMSGQRSYYAYRILVENGYDKVRNLSGAYKTYQSTKVQNQQPSQ</sequence>
<proteinExistence type="inferred from homology"/>
<evidence type="ECO:0000259" key="5">
    <source>
        <dbReference type="PROSITE" id="PS50206"/>
    </source>
</evidence>
<dbReference type="Pfam" id="PF07992">
    <property type="entry name" value="Pyr_redox_2"/>
    <property type="match status" value="1"/>
</dbReference>
<name>A0AAD3H482_9STRA</name>
<feature type="domain" description="Rhodanese" evidence="5">
    <location>
        <begin position="483"/>
        <end position="565"/>
    </location>
</feature>
<evidence type="ECO:0000256" key="1">
    <source>
        <dbReference type="ARBA" id="ARBA00001974"/>
    </source>
</evidence>
<dbReference type="InterPro" id="IPR036873">
    <property type="entry name" value="Rhodanese-like_dom_sf"/>
</dbReference>
<reference evidence="6 7" key="1">
    <citation type="journal article" date="2021" name="Sci. Rep.">
        <title>The genome of the diatom Chaetoceros tenuissimus carries an ancient integrated fragment of an extant virus.</title>
        <authorList>
            <person name="Hongo Y."/>
            <person name="Kimura K."/>
            <person name="Takaki Y."/>
            <person name="Yoshida Y."/>
            <person name="Baba S."/>
            <person name="Kobayashi G."/>
            <person name="Nagasaki K."/>
            <person name="Hano T."/>
            <person name="Tomaru Y."/>
        </authorList>
    </citation>
    <scope>NUCLEOTIDE SEQUENCE [LARGE SCALE GENOMIC DNA]</scope>
    <source>
        <strain evidence="6 7">NIES-3715</strain>
    </source>
</reference>
<evidence type="ECO:0000256" key="4">
    <source>
        <dbReference type="ARBA" id="ARBA00022827"/>
    </source>
</evidence>
<dbReference type="PROSITE" id="PS50206">
    <property type="entry name" value="RHODANESE_3"/>
    <property type="match status" value="1"/>
</dbReference>
<evidence type="ECO:0000256" key="3">
    <source>
        <dbReference type="ARBA" id="ARBA00022630"/>
    </source>
</evidence>
<dbReference type="InterPro" id="IPR023753">
    <property type="entry name" value="FAD/NAD-binding_dom"/>
</dbReference>
<dbReference type="Gene3D" id="3.40.250.10">
    <property type="entry name" value="Rhodanese-like domain"/>
    <property type="match status" value="1"/>
</dbReference>
<organism evidence="6 7">
    <name type="scientific">Chaetoceros tenuissimus</name>
    <dbReference type="NCBI Taxonomy" id="426638"/>
    <lineage>
        <taxon>Eukaryota</taxon>
        <taxon>Sar</taxon>
        <taxon>Stramenopiles</taxon>
        <taxon>Ochrophyta</taxon>
        <taxon>Bacillariophyta</taxon>
        <taxon>Coscinodiscophyceae</taxon>
        <taxon>Chaetocerotophycidae</taxon>
        <taxon>Chaetocerotales</taxon>
        <taxon>Chaetocerotaceae</taxon>
        <taxon>Chaetoceros</taxon>
    </lineage>
</organism>
<dbReference type="PRINTS" id="PR00368">
    <property type="entry name" value="FADPNR"/>
</dbReference>
<comment type="similarity">
    <text evidence="2">Belongs to the class-III pyridine nucleotide-disulfide oxidoreductase family.</text>
</comment>
<dbReference type="PRINTS" id="PR00411">
    <property type="entry name" value="PNDRDTASEI"/>
</dbReference>
<dbReference type="Proteomes" id="UP001054902">
    <property type="component" value="Unassembled WGS sequence"/>
</dbReference>
<dbReference type="Pfam" id="PF02852">
    <property type="entry name" value="Pyr_redox_dim"/>
    <property type="match status" value="1"/>
</dbReference>
<comment type="caution">
    <text evidence="6">The sequence shown here is derived from an EMBL/GenBank/DDBJ whole genome shotgun (WGS) entry which is preliminary data.</text>
</comment>
<dbReference type="AlphaFoldDB" id="A0AAD3H482"/>
<evidence type="ECO:0000256" key="2">
    <source>
        <dbReference type="ARBA" id="ARBA00009130"/>
    </source>
</evidence>
<dbReference type="SUPFAM" id="SSF52821">
    <property type="entry name" value="Rhodanese/Cell cycle control phosphatase"/>
    <property type="match status" value="1"/>
</dbReference>
<dbReference type="GO" id="GO:0016491">
    <property type="term" value="F:oxidoreductase activity"/>
    <property type="evidence" value="ECO:0007669"/>
    <property type="project" value="InterPro"/>
</dbReference>
<dbReference type="SUPFAM" id="SSF55424">
    <property type="entry name" value="FAD/NAD-linked reductases, dimerisation (C-terminal) domain"/>
    <property type="match status" value="1"/>
</dbReference>
<dbReference type="InterPro" id="IPR050260">
    <property type="entry name" value="FAD-bd_OxRdtase"/>
</dbReference>
<protein>
    <recommendedName>
        <fullName evidence="5">Rhodanese domain-containing protein</fullName>
    </recommendedName>
</protein>
<gene>
    <name evidence="6" type="ORF">CTEN210_05919</name>
</gene>
<dbReference type="SMART" id="SM00450">
    <property type="entry name" value="RHOD"/>
    <property type="match status" value="1"/>
</dbReference>
<keyword evidence="3" id="KW-0285">Flavoprotein</keyword>
<keyword evidence="4" id="KW-0274">FAD</keyword>
<accession>A0AAD3H482</accession>
<dbReference type="PANTHER" id="PTHR43429">
    <property type="entry name" value="PYRIDINE NUCLEOTIDE-DISULFIDE OXIDOREDUCTASE DOMAIN-CONTAINING"/>
    <property type="match status" value="1"/>
</dbReference>
<dbReference type="InterPro" id="IPR036188">
    <property type="entry name" value="FAD/NAD-bd_sf"/>
</dbReference>
<dbReference type="SUPFAM" id="SSF51905">
    <property type="entry name" value="FAD/NAD(P)-binding domain"/>
    <property type="match status" value="2"/>
</dbReference>
<dbReference type="InterPro" id="IPR004099">
    <property type="entry name" value="Pyr_nucl-diS_OxRdtase_dimer"/>
</dbReference>
<dbReference type="InterPro" id="IPR001763">
    <property type="entry name" value="Rhodanese-like_dom"/>
</dbReference>
<comment type="cofactor">
    <cofactor evidence="1">
        <name>FAD</name>
        <dbReference type="ChEBI" id="CHEBI:57692"/>
    </cofactor>
</comment>
<dbReference type="InterPro" id="IPR016156">
    <property type="entry name" value="FAD/NAD-linked_Rdtase_dimer_sf"/>
</dbReference>